<dbReference type="InterPro" id="IPR029063">
    <property type="entry name" value="SAM-dependent_MTases_sf"/>
</dbReference>
<keyword evidence="2" id="KW-0489">Methyltransferase</keyword>
<organism evidence="2 3">
    <name type="scientific">Nocardioides albertanoniae</name>
    <dbReference type="NCBI Taxonomy" id="1175486"/>
    <lineage>
        <taxon>Bacteria</taxon>
        <taxon>Bacillati</taxon>
        <taxon>Actinomycetota</taxon>
        <taxon>Actinomycetes</taxon>
        <taxon>Propionibacteriales</taxon>
        <taxon>Nocardioidaceae</taxon>
        <taxon>Nocardioides</taxon>
    </lineage>
</organism>
<dbReference type="OrthoDB" id="210346at2"/>
<keyword evidence="1" id="KW-0175">Coiled coil</keyword>
<protein>
    <submittedName>
        <fullName evidence="2">Methyltransferase family protein</fullName>
    </submittedName>
</protein>
<dbReference type="GO" id="GO:0008168">
    <property type="term" value="F:methyltransferase activity"/>
    <property type="evidence" value="ECO:0007669"/>
    <property type="project" value="UniProtKB-KW"/>
</dbReference>
<keyword evidence="2" id="KW-0808">Transferase</keyword>
<gene>
    <name evidence="2" type="ORF">FB381_3367</name>
</gene>
<dbReference type="EMBL" id="VFOV01000001">
    <property type="protein sequence ID" value="TQL69460.1"/>
    <property type="molecule type" value="Genomic_DNA"/>
</dbReference>
<feature type="coiled-coil region" evidence="1">
    <location>
        <begin position="284"/>
        <end position="318"/>
    </location>
</feature>
<comment type="caution">
    <text evidence="2">The sequence shown here is derived from an EMBL/GenBank/DDBJ whole genome shotgun (WGS) entry which is preliminary data.</text>
</comment>
<reference evidence="2 3" key="1">
    <citation type="submission" date="2019-06" db="EMBL/GenBank/DDBJ databases">
        <title>Sequencing the genomes of 1000 actinobacteria strains.</title>
        <authorList>
            <person name="Klenk H.-P."/>
        </authorList>
    </citation>
    <scope>NUCLEOTIDE SEQUENCE [LARGE SCALE GENOMIC DNA]</scope>
    <source>
        <strain evidence="2 3">DSM 25218</strain>
    </source>
</reference>
<name>A0A543AAB4_9ACTN</name>
<sequence length="347" mass="39538">MAKDSRMSIPTPTPRASRVNEIFDFSAGRGLEIGPLHKPLVPRDAADVAYLDLYDRDRLYETNDDNPNVTREAIPEIDFPMWDGTRMRTLDEAAAGGAPFDWALASHVVEHVPDLVAWLGQIEAVTAPDGALVLVVPDRRYTFDAHRPPTTIGQILQAHEDGDIVPSVRAVYDHHRTAVSHDPKRLHHRGPSEAETCIHDLGYTRSQLERARRGEYVDSHVWTYTDRSFPEIIAELRRLGLTDWSVETLLPVPGNDIEFYVVLRRGLSPELPEMPGLPDWVEQGIELQEEVARLREVVEDQRRRLKAQRKQLGGQRAEIDDLRGSKRWKLATALAAPLDRWRERRKE</sequence>
<evidence type="ECO:0000313" key="3">
    <source>
        <dbReference type="Proteomes" id="UP000320209"/>
    </source>
</evidence>
<proteinExistence type="predicted"/>
<evidence type="ECO:0000313" key="2">
    <source>
        <dbReference type="EMBL" id="TQL69460.1"/>
    </source>
</evidence>
<dbReference type="SUPFAM" id="SSF53335">
    <property type="entry name" value="S-adenosyl-L-methionine-dependent methyltransferases"/>
    <property type="match status" value="1"/>
</dbReference>
<keyword evidence="3" id="KW-1185">Reference proteome</keyword>
<evidence type="ECO:0000256" key="1">
    <source>
        <dbReference type="SAM" id="Coils"/>
    </source>
</evidence>
<dbReference type="GO" id="GO:0032259">
    <property type="term" value="P:methylation"/>
    <property type="evidence" value="ECO:0007669"/>
    <property type="project" value="UniProtKB-KW"/>
</dbReference>
<dbReference type="AlphaFoldDB" id="A0A543AAB4"/>
<dbReference type="Gene3D" id="3.40.50.150">
    <property type="entry name" value="Vaccinia Virus protein VP39"/>
    <property type="match status" value="1"/>
</dbReference>
<accession>A0A543AAB4</accession>
<dbReference type="Pfam" id="PF13489">
    <property type="entry name" value="Methyltransf_23"/>
    <property type="match status" value="1"/>
</dbReference>
<dbReference type="Proteomes" id="UP000320209">
    <property type="component" value="Unassembled WGS sequence"/>
</dbReference>